<name>A0A7U2EU14_PHANO</name>
<keyword evidence="3" id="KW-0479">Metal-binding</keyword>
<evidence type="ECO:0000256" key="2">
    <source>
        <dbReference type="ARBA" id="ARBA00022692"/>
    </source>
</evidence>
<dbReference type="GO" id="GO:0016020">
    <property type="term" value="C:membrane"/>
    <property type="evidence" value="ECO:0007669"/>
    <property type="project" value="UniProtKB-SubCell"/>
</dbReference>
<dbReference type="OMA" id="DFDLWPP"/>
<dbReference type="Gene3D" id="3.30.40.10">
    <property type="entry name" value="Zinc/RING finger domain, C3HC4 (zinc finger)"/>
    <property type="match status" value="1"/>
</dbReference>
<dbReference type="RefSeq" id="XP_001798215.1">
    <property type="nucleotide sequence ID" value="XM_001798163.1"/>
</dbReference>
<evidence type="ECO:0000256" key="5">
    <source>
        <dbReference type="ARBA" id="ARBA00022833"/>
    </source>
</evidence>
<keyword evidence="6" id="KW-1133">Transmembrane helix</keyword>
<keyword evidence="11" id="KW-1185">Reference proteome</keyword>
<evidence type="ECO:0000256" key="7">
    <source>
        <dbReference type="ARBA" id="ARBA00023136"/>
    </source>
</evidence>
<dbReference type="KEGG" id="pno:SNOG_07888"/>
<protein>
    <recommendedName>
        <fullName evidence="9">RING-CH-type domain-containing protein</fullName>
    </recommendedName>
</protein>
<dbReference type="InterPro" id="IPR013083">
    <property type="entry name" value="Znf_RING/FYVE/PHD"/>
</dbReference>
<feature type="region of interest" description="Disordered" evidence="8">
    <location>
        <begin position="321"/>
        <end position="346"/>
    </location>
</feature>
<feature type="domain" description="RING-CH-type" evidence="9">
    <location>
        <begin position="74"/>
        <end position="149"/>
    </location>
</feature>
<evidence type="ECO:0000256" key="6">
    <source>
        <dbReference type="ARBA" id="ARBA00022989"/>
    </source>
</evidence>
<dbReference type="AlphaFoldDB" id="A0A7U2EU14"/>
<feature type="compositionally biased region" description="Basic and acidic residues" evidence="8">
    <location>
        <begin position="333"/>
        <end position="346"/>
    </location>
</feature>
<dbReference type="PANTHER" id="PTHR46283">
    <property type="entry name" value="E3 UBIQUITIN-PROTEIN LIGASE MARCH5"/>
    <property type="match status" value="1"/>
</dbReference>
<feature type="compositionally biased region" description="Polar residues" evidence="8">
    <location>
        <begin position="22"/>
        <end position="47"/>
    </location>
</feature>
<dbReference type="SUPFAM" id="SSF57850">
    <property type="entry name" value="RING/U-box"/>
    <property type="match status" value="1"/>
</dbReference>
<proteinExistence type="predicted"/>
<keyword evidence="7" id="KW-0472">Membrane</keyword>
<feature type="compositionally biased region" description="Basic and acidic residues" evidence="8">
    <location>
        <begin position="10"/>
        <end position="21"/>
    </location>
</feature>
<evidence type="ECO:0000256" key="3">
    <source>
        <dbReference type="ARBA" id="ARBA00022723"/>
    </source>
</evidence>
<dbReference type="EMBL" id="CP069024">
    <property type="protein sequence ID" value="QRC93068.1"/>
    <property type="molecule type" value="Genomic_DNA"/>
</dbReference>
<sequence length="551" mass="61444">MASLPPQRPAEQRRASPHEETSSSQQEHLARTNSFSAQSVDSQTLLLNSPPRETAKPAVEEQEEAPKLTNTPQEEEDEPRKCWICFNDETEDDETSSEWRSPCTCSLVAHEKCLLDWIADMEAPNNRRRAGTRASKIQCPQCKSEIKIARPRSFVVDAVRLGERLTGTLLLPGFAIVTGTALYSTMTLAGTHTIYQIFGTQDALQILAPLYEKPDMRITSPLLRMLMHLAQHWRLDLGLPLIPTVLVASRTTFADSFLPFLPLIFFASSGQPGDELMQLQWPPSAAFSFAALPYLRGFYNAFYDRVCLPKEQQWLKEIQPRAGTEDAADAQLADDHDHDHDHHDHDHEEVNEVEIEVDFDIFGDWNGGGGADHHDHDHAHVQAPDRPIDAPPLDDDEMPALIEVAAAPAPNVPLQPAQPRRQRVRRERNIAFSTTSLADTILGALIFPSIAAAMGELLRHTLPSSWVNTPSSAPSLSWLGGWITTGGKVGEKGRPTGFLQTRWGRSLVGGCLFVGLKDAVLLYVRWKMAQNHRRRRILDSEDRGKRVGRGS</sequence>
<keyword evidence="5" id="KW-0862">Zinc</keyword>
<evidence type="ECO:0000313" key="11">
    <source>
        <dbReference type="Proteomes" id="UP000663193"/>
    </source>
</evidence>
<evidence type="ECO:0000256" key="1">
    <source>
        <dbReference type="ARBA" id="ARBA00004141"/>
    </source>
</evidence>
<evidence type="ECO:0000259" key="9">
    <source>
        <dbReference type="PROSITE" id="PS51292"/>
    </source>
</evidence>
<dbReference type="VEuPathDB" id="FungiDB:JI435_078880"/>
<dbReference type="PROSITE" id="PS51292">
    <property type="entry name" value="ZF_RING_CH"/>
    <property type="match status" value="1"/>
</dbReference>
<dbReference type="OrthoDB" id="5817083at2759"/>
<keyword evidence="4" id="KW-0863">Zinc-finger</keyword>
<dbReference type="InterPro" id="IPR011016">
    <property type="entry name" value="Znf_RING-CH"/>
</dbReference>
<dbReference type="Pfam" id="PF12906">
    <property type="entry name" value="RINGv"/>
    <property type="match status" value="1"/>
</dbReference>
<comment type="subcellular location">
    <subcellularLocation>
        <location evidence="1">Membrane</location>
        <topology evidence="1">Multi-pass membrane protein</topology>
    </subcellularLocation>
</comment>
<dbReference type="SMART" id="SM00744">
    <property type="entry name" value="RINGv"/>
    <property type="match status" value="1"/>
</dbReference>
<accession>A0A7U2EU14</accession>
<dbReference type="GO" id="GO:0008270">
    <property type="term" value="F:zinc ion binding"/>
    <property type="evidence" value="ECO:0007669"/>
    <property type="project" value="UniProtKB-KW"/>
</dbReference>
<organism evidence="10 11">
    <name type="scientific">Phaeosphaeria nodorum (strain SN15 / ATCC MYA-4574 / FGSC 10173)</name>
    <name type="common">Glume blotch fungus</name>
    <name type="synonym">Parastagonospora nodorum</name>
    <dbReference type="NCBI Taxonomy" id="321614"/>
    <lineage>
        <taxon>Eukaryota</taxon>
        <taxon>Fungi</taxon>
        <taxon>Dikarya</taxon>
        <taxon>Ascomycota</taxon>
        <taxon>Pezizomycotina</taxon>
        <taxon>Dothideomycetes</taxon>
        <taxon>Pleosporomycetidae</taxon>
        <taxon>Pleosporales</taxon>
        <taxon>Pleosporineae</taxon>
        <taxon>Phaeosphaeriaceae</taxon>
        <taxon>Parastagonospora</taxon>
    </lineage>
</organism>
<gene>
    <name evidence="10" type="ORF">JI435_078880</name>
</gene>
<dbReference type="Proteomes" id="UP000663193">
    <property type="component" value="Chromosome 2"/>
</dbReference>
<evidence type="ECO:0000313" key="10">
    <source>
        <dbReference type="EMBL" id="QRC93068.1"/>
    </source>
</evidence>
<feature type="region of interest" description="Disordered" evidence="8">
    <location>
        <begin position="1"/>
        <end position="75"/>
    </location>
</feature>
<evidence type="ECO:0000256" key="8">
    <source>
        <dbReference type="SAM" id="MobiDB-lite"/>
    </source>
</evidence>
<evidence type="ECO:0000256" key="4">
    <source>
        <dbReference type="ARBA" id="ARBA00022771"/>
    </source>
</evidence>
<keyword evidence="2" id="KW-0812">Transmembrane</keyword>
<reference evidence="11" key="1">
    <citation type="journal article" date="2021" name="BMC Genomics">
        <title>Chromosome-level genome assembly and manually-curated proteome of model necrotroph Parastagonospora nodorum Sn15 reveals a genome-wide trove of candidate effector homologs, and redundancy of virulence-related functions within an accessory chromosome.</title>
        <authorList>
            <person name="Bertazzoni S."/>
            <person name="Jones D.A.B."/>
            <person name="Phan H.T."/>
            <person name="Tan K.-C."/>
            <person name="Hane J.K."/>
        </authorList>
    </citation>
    <scope>NUCLEOTIDE SEQUENCE [LARGE SCALE GENOMIC DNA]</scope>
    <source>
        <strain evidence="11">SN15 / ATCC MYA-4574 / FGSC 10173)</strain>
    </source>
</reference>